<protein>
    <submittedName>
        <fullName evidence="4">Iron-containing alcohol dehydrogenase</fullName>
    </submittedName>
</protein>
<dbReference type="Pfam" id="PF00465">
    <property type="entry name" value="Fe-ADH"/>
    <property type="match status" value="1"/>
</dbReference>
<dbReference type="Proteomes" id="UP000824145">
    <property type="component" value="Unassembled WGS sequence"/>
</dbReference>
<dbReference type="GO" id="GO:1990362">
    <property type="term" value="F:butanol dehydrogenase (NAD+) activity"/>
    <property type="evidence" value="ECO:0007669"/>
    <property type="project" value="InterPro"/>
</dbReference>
<organism evidence="4 5">
    <name type="scientific">Candidatus Caccalectryoclostridium excrementigallinarum</name>
    <dbReference type="NCBI Taxonomy" id="2840710"/>
    <lineage>
        <taxon>Bacteria</taxon>
        <taxon>Bacillati</taxon>
        <taxon>Bacillota</taxon>
        <taxon>Clostridia</taxon>
        <taxon>Christensenellales</taxon>
        <taxon>Christensenellaceae</taxon>
        <taxon>Christensenellaceae incertae sedis</taxon>
        <taxon>Candidatus Caccalectryoclostridium</taxon>
    </lineage>
</organism>
<dbReference type="PROSITE" id="PS00060">
    <property type="entry name" value="ADH_IRON_2"/>
    <property type="match status" value="1"/>
</dbReference>
<evidence type="ECO:0000259" key="3">
    <source>
        <dbReference type="Pfam" id="PF25137"/>
    </source>
</evidence>
<dbReference type="InterPro" id="IPR018211">
    <property type="entry name" value="ADH_Fe_CS"/>
</dbReference>
<gene>
    <name evidence="4" type="ORF">IAB07_05080</name>
</gene>
<dbReference type="CDD" id="cd08187">
    <property type="entry name" value="BDH"/>
    <property type="match status" value="1"/>
</dbReference>
<keyword evidence="1" id="KW-0560">Oxidoreductase</keyword>
<name>A0A9D1MM72_9FIRM</name>
<dbReference type="InterPro" id="IPR056798">
    <property type="entry name" value="ADH_Fe_C"/>
</dbReference>
<dbReference type="PANTHER" id="PTHR43633">
    <property type="entry name" value="ALCOHOL DEHYDROGENASE YQHD"/>
    <property type="match status" value="1"/>
</dbReference>
<comment type="caution">
    <text evidence="4">The sequence shown here is derived from an EMBL/GenBank/DDBJ whole genome shotgun (WGS) entry which is preliminary data.</text>
</comment>
<dbReference type="SUPFAM" id="SSF56796">
    <property type="entry name" value="Dehydroquinate synthase-like"/>
    <property type="match status" value="1"/>
</dbReference>
<feature type="domain" description="Alcohol dehydrogenase iron-type/glycerol dehydrogenase GldA" evidence="2">
    <location>
        <begin position="9"/>
        <end position="176"/>
    </location>
</feature>
<dbReference type="InterPro" id="IPR044731">
    <property type="entry name" value="BDH-like"/>
</dbReference>
<reference evidence="4" key="1">
    <citation type="submission" date="2020-10" db="EMBL/GenBank/DDBJ databases">
        <authorList>
            <person name="Gilroy R."/>
        </authorList>
    </citation>
    <scope>NUCLEOTIDE SEQUENCE</scope>
    <source>
        <strain evidence="4">9366</strain>
    </source>
</reference>
<accession>A0A9D1MM72</accession>
<dbReference type="GO" id="GO:0005829">
    <property type="term" value="C:cytosol"/>
    <property type="evidence" value="ECO:0007669"/>
    <property type="project" value="TreeGrafter"/>
</dbReference>
<evidence type="ECO:0000313" key="4">
    <source>
        <dbReference type="EMBL" id="HIU63118.1"/>
    </source>
</evidence>
<dbReference type="EMBL" id="DVNJ01000029">
    <property type="protein sequence ID" value="HIU63118.1"/>
    <property type="molecule type" value="Genomic_DNA"/>
</dbReference>
<dbReference type="GO" id="GO:0046872">
    <property type="term" value="F:metal ion binding"/>
    <property type="evidence" value="ECO:0007669"/>
    <property type="project" value="InterPro"/>
</dbReference>
<dbReference type="Gene3D" id="1.20.1090.10">
    <property type="entry name" value="Dehydroquinate synthase-like - alpha domain"/>
    <property type="match status" value="1"/>
</dbReference>
<dbReference type="PANTHER" id="PTHR43633:SF1">
    <property type="entry name" value="ALCOHOL DEHYDROGENASE YQHD"/>
    <property type="match status" value="1"/>
</dbReference>
<dbReference type="GO" id="GO:0008106">
    <property type="term" value="F:alcohol dehydrogenase (NADP+) activity"/>
    <property type="evidence" value="ECO:0007669"/>
    <property type="project" value="TreeGrafter"/>
</dbReference>
<dbReference type="Pfam" id="PF25137">
    <property type="entry name" value="ADH_Fe_C"/>
    <property type="match status" value="1"/>
</dbReference>
<dbReference type="AlphaFoldDB" id="A0A9D1MM72"/>
<evidence type="ECO:0000256" key="1">
    <source>
        <dbReference type="ARBA" id="ARBA00023002"/>
    </source>
</evidence>
<dbReference type="Gene3D" id="3.40.50.1970">
    <property type="match status" value="1"/>
</dbReference>
<dbReference type="GO" id="GO:1990002">
    <property type="term" value="F:methylglyoxal reductase (NADPH) (acetol producing) activity"/>
    <property type="evidence" value="ECO:0007669"/>
    <property type="project" value="TreeGrafter"/>
</dbReference>
<sequence>MRDFTFYAPTRILFGKGKIAELPEHIAAIGKKVLLATGGGSVKRTGIYGALTELLQSAGIEWVELDGIQPNPKITSVEEGVKLCKQNKVKAIVALGGGSVIDCCKAIAAGVYHKGDLWEMVENNDITRALPLFTVLTMAATGSEMNGNAVISNMALNEKKAIKSELLKPVASVLDPTYTFTVPRFQTAAGVADIMSHILECYFSDVHCAAVQDGISEALLKVCIEYGRRAVVTPTDYTARANLMWASSLAINGLTSCGTGNAWSCHAIEHQLSAYYDITHGAGLAVVTIAWFDHILSEKTLDKFVAYGKNVWGIKGEHPFAVAKEAIAKTREFFSSLGLPETLRGLGIHSSEYFHEMAKKAVKDDLRHAFVPLDEEDVVAIYSASL</sequence>
<dbReference type="PROSITE" id="PS00913">
    <property type="entry name" value="ADH_IRON_1"/>
    <property type="match status" value="1"/>
</dbReference>
<dbReference type="FunFam" id="3.40.50.1970:FF:000003">
    <property type="entry name" value="Alcohol dehydrogenase, iron-containing"/>
    <property type="match status" value="1"/>
</dbReference>
<proteinExistence type="predicted"/>
<feature type="domain" description="Fe-containing alcohol dehydrogenase-like C-terminal" evidence="3">
    <location>
        <begin position="187"/>
        <end position="385"/>
    </location>
</feature>
<dbReference type="InterPro" id="IPR001670">
    <property type="entry name" value="ADH_Fe/GldA"/>
</dbReference>
<reference evidence="4" key="2">
    <citation type="journal article" date="2021" name="PeerJ">
        <title>Extensive microbial diversity within the chicken gut microbiome revealed by metagenomics and culture.</title>
        <authorList>
            <person name="Gilroy R."/>
            <person name="Ravi A."/>
            <person name="Getino M."/>
            <person name="Pursley I."/>
            <person name="Horton D.L."/>
            <person name="Alikhan N.F."/>
            <person name="Baker D."/>
            <person name="Gharbi K."/>
            <person name="Hall N."/>
            <person name="Watson M."/>
            <person name="Adriaenssens E.M."/>
            <person name="Foster-Nyarko E."/>
            <person name="Jarju S."/>
            <person name="Secka A."/>
            <person name="Antonio M."/>
            <person name="Oren A."/>
            <person name="Chaudhuri R.R."/>
            <person name="La Ragione R."/>
            <person name="Hildebrand F."/>
            <person name="Pallen M.J."/>
        </authorList>
    </citation>
    <scope>NUCLEOTIDE SEQUENCE</scope>
    <source>
        <strain evidence="4">9366</strain>
    </source>
</reference>
<evidence type="ECO:0000259" key="2">
    <source>
        <dbReference type="Pfam" id="PF00465"/>
    </source>
</evidence>
<evidence type="ECO:0000313" key="5">
    <source>
        <dbReference type="Proteomes" id="UP000824145"/>
    </source>
</evidence>